<proteinExistence type="predicted"/>
<protein>
    <submittedName>
        <fullName evidence="1">Leucine--tRNA ligase, mitochondrial</fullName>
    </submittedName>
</protein>
<keyword evidence="1" id="KW-0436">Ligase</keyword>
<name>A0ACB8FVC6_9SAUR</name>
<sequence>MGWDAFGLPAENAAIEHGFHPANWTQSNIQHMRKQLDELNLSFNWDREITTCLPDYYKWTQYLFIKLYEAGLVYQNEAMVNWDPVDQTVLANEQVDENGCSWRSGAKVEKKYLKQWFIKTSAYAKNN</sequence>
<keyword evidence="2" id="KW-1185">Reference proteome</keyword>
<dbReference type="EMBL" id="CM037624">
    <property type="protein sequence ID" value="KAH8010696.1"/>
    <property type="molecule type" value="Genomic_DNA"/>
</dbReference>
<reference evidence="1" key="1">
    <citation type="submission" date="2021-08" db="EMBL/GenBank/DDBJ databases">
        <title>The first chromosome-level gecko genome reveals the dynamic sex chromosomes of Neotropical dwarf geckos (Sphaerodactylidae: Sphaerodactylus).</title>
        <authorList>
            <person name="Pinto B.J."/>
            <person name="Keating S.E."/>
            <person name="Gamble T."/>
        </authorList>
    </citation>
    <scope>NUCLEOTIDE SEQUENCE</scope>
    <source>
        <strain evidence="1">TG3544</strain>
    </source>
</reference>
<dbReference type="Proteomes" id="UP000827872">
    <property type="component" value="Linkage Group LG11"/>
</dbReference>
<evidence type="ECO:0000313" key="1">
    <source>
        <dbReference type="EMBL" id="KAH8010696.1"/>
    </source>
</evidence>
<accession>A0ACB8FVC6</accession>
<gene>
    <name evidence="1" type="primary">LARS2_1</name>
    <name evidence="1" type="ORF">K3G42_011362</name>
</gene>
<comment type="caution">
    <text evidence="1">The sequence shown here is derived from an EMBL/GenBank/DDBJ whole genome shotgun (WGS) entry which is preliminary data.</text>
</comment>
<evidence type="ECO:0000313" key="2">
    <source>
        <dbReference type="Proteomes" id="UP000827872"/>
    </source>
</evidence>
<organism evidence="1 2">
    <name type="scientific">Sphaerodactylus townsendi</name>
    <dbReference type="NCBI Taxonomy" id="933632"/>
    <lineage>
        <taxon>Eukaryota</taxon>
        <taxon>Metazoa</taxon>
        <taxon>Chordata</taxon>
        <taxon>Craniata</taxon>
        <taxon>Vertebrata</taxon>
        <taxon>Euteleostomi</taxon>
        <taxon>Lepidosauria</taxon>
        <taxon>Squamata</taxon>
        <taxon>Bifurcata</taxon>
        <taxon>Gekkota</taxon>
        <taxon>Sphaerodactylidae</taxon>
        <taxon>Sphaerodactylus</taxon>
    </lineage>
</organism>